<protein>
    <submittedName>
        <fullName evidence="2">Uncharacterized protein</fullName>
    </submittedName>
</protein>
<organism evidence="2 3">
    <name type="scientific">Pseudopithomyces chartarum</name>
    <dbReference type="NCBI Taxonomy" id="1892770"/>
    <lineage>
        <taxon>Eukaryota</taxon>
        <taxon>Fungi</taxon>
        <taxon>Dikarya</taxon>
        <taxon>Ascomycota</taxon>
        <taxon>Pezizomycotina</taxon>
        <taxon>Dothideomycetes</taxon>
        <taxon>Pleosporomycetidae</taxon>
        <taxon>Pleosporales</taxon>
        <taxon>Massarineae</taxon>
        <taxon>Didymosphaeriaceae</taxon>
        <taxon>Pseudopithomyces</taxon>
    </lineage>
</organism>
<name>A0AAN6RML8_9PLEO</name>
<feature type="region of interest" description="Disordered" evidence="1">
    <location>
        <begin position="119"/>
        <end position="142"/>
    </location>
</feature>
<reference evidence="2 3" key="1">
    <citation type="submission" date="2021-02" db="EMBL/GenBank/DDBJ databases">
        <title>Genome assembly of Pseudopithomyces chartarum.</title>
        <authorList>
            <person name="Jauregui R."/>
            <person name="Singh J."/>
            <person name="Voisey C."/>
        </authorList>
    </citation>
    <scope>NUCLEOTIDE SEQUENCE [LARGE SCALE GENOMIC DNA]</scope>
    <source>
        <strain evidence="2 3">AGR01</strain>
    </source>
</reference>
<feature type="non-terminal residue" evidence="2">
    <location>
        <position position="1"/>
    </location>
</feature>
<feature type="region of interest" description="Disordered" evidence="1">
    <location>
        <begin position="19"/>
        <end position="54"/>
    </location>
</feature>
<dbReference type="EMBL" id="WVTA01000001">
    <property type="protein sequence ID" value="KAK3216771.1"/>
    <property type="molecule type" value="Genomic_DNA"/>
</dbReference>
<dbReference type="AlphaFoldDB" id="A0AAN6RML8"/>
<evidence type="ECO:0000313" key="3">
    <source>
        <dbReference type="Proteomes" id="UP001280581"/>
    </source>
</evidence>
<sequence>EWDTKTVCDRAFFDVPAADLPKDNLSNMSDSHLTGGKSLKKSSTQASGKDHSQLPLFGNFPKGHILRKIAAYHANRTSQKLPTISESDHPSSEAAPGQTAPIVGVRAAESDHAAAVGVADSGRQNPPLPSNIPRLGKGIQQRRMKVVREEQAAMIARKRGENISKKASSTMEVIKSDVFRNKVREIPEDLYQACVKNMPSEVMSYMPPGYIWWEMNPTMQSRVFWVVYARYYLKHQEKEYMGTVVEYYARKLGMSAWPPGFENLAETLDLRPNANKSGRKQESASSTPVSREYDTDYAADTNSEWSHDEIDEHEQQYLVDTDPNDREDVDLSALVDKYGSFQLGSGSDPFLGDN</sequence>
<comment type="caution">
    <text evidence="2">The sequence shown here is derived from an EMBL/GenBank/DDBJ whole genome shotgun (WGS) entry which is preliminary data.</text>
</comment>
<evidence type="ECO:0000313" key="2">
    <source>
        <dbReference type="EMBL" id="KAK3216771.1"/>
    </source>
</evidence>
<proteinExistence type="predicted"/>
<feature type="compositionally biased region" description="Basic and acidic residues" evidence="1">
    <location>
        <begin position="305"/>
        <end position="315"/>
    </location>
</feature>
<dbReference type="Proteomes" id="UP001280581">
    <property type="component" value="Unassembled WGS sequence"/>
</dbReference>
<accession>A0AAN6RML8</accession>
<feature type="region of interest" description="Disordered" evidence="1">
    <location>
        <begin position="272"/>
        <end position="328"/>
    </location>
</feature>
<keyword evidence="3" id="KW-1185">Reference proteome</keyword>
<gene>
    <name evidence="2" type="ORF">GRF29_1g946625</name>
</gene>
<evidence type="ECO:0000256" key="1">
    <source>
        <dbReference type="SAM" id="MobiDB-lite"/>
    </source>
</evidence>